<comment type="caution">
    <text evidence="3">The sequence shown here is derived from an EMBL/GenBank/DDBJ whole genome shotgun (WGS) entry which is preliminary data.</text>
</comment>
<protein>
    <submittedName>
        <fullName evidence="3">SRPBCC domain-containing protein</fullName>
    </submittedName>
</protein>
<dbReference type="Gene3D" id="3.30.530.20">
    <property type="match status" value="1"/>
</dbReference>
<dbReference type="InterPro" id="IPR013538">
    <property type="entry name" value="ASHA1/2-like_C"/>
</dbReference>
<dbReference type="RefSeq" id="WP_214622372.1">
    <property type="nucleotide sequence ID" value="NZ_JAHGAW010000004.1"/>
</dbReference>
<keyword evidence="4" id="KW-1185">Reference proteome</keyword>
<dbReference type="InterPro" id="IPR023393">
    <property type="entry name" value="START-like_dom_sf"/>
</dbReference>
<evidence type="ECO:0000313" key="4">
    <source>
        <dbReference type="Proteomes" id="UP001138757"/>
    </source>
</evidence>
<dbReference type="Pfam" id="PF08327">
    <property type="entry name" value="AHSA1"/>
    <property type="match status" value="1"/>
</dbReference>
<sequence length="151" mass="17021">MVNDDDMILSVTTHIAAPPDKVWDILTTRQEEWWCPKPWRVEIVEQDWRSGGRAAMTIHGPNGEVMPQECVFLEVVPGERYVVTDAFTTGWKPAGPFMVGIWEIAPEGEGTRYTGSALHWTRDAYEQHKAMGFSEGWSAVAQQLKELCEAA</sequence>
<dbReference type="SUPFAM" id="SSF55961">
    <property type="entry name" value="Bet v1-like"/>
    <property type="match status" value="1"/>
</dbReference>
<accession>A0A9X1IQF2</accession>
<dbReference type="Proteomes" id="UP001138757">
    <property type="component" value="Unassembled WGS sequence"/>
</dbReference>
<comment type="similarity">
    <text evidence="1">Belongs to the AHA1 family.</text>
</comment>
<dbReference type="EMBL" id="JAHGAW010000004">
    <property type="protein sequence ID" value="MBT2186614.1"/>
    <property type="molecule type" value="Genomic_DNA"/>
</dbReference>
<organism evidence="3 4">
    <name type="scientific">Sphingobium nicotianae</name>
    <dbReference type="NCBI Taxonomy" id="2782607"/>
    <lineage>
        <taxon>Bacteria</taxon>
        <taxon>Pseudomonadati</taxon>
        <taxon>Pseudomonadota</taxon>
        <taxon>Alphaproteobacteria</taxon>
        <taxon>Sphingomonadales</taxon>
        <taxon>Sphingomonadaceae</taxon>
        <taxon>Sphingobium</taxon>
    </lineage>
</organism>
<evidence type="ECO:0000313" key="3">
    <source>
        <dbReference type="EMBL" id="MBT2186614.1"/>
    </source>
</evidence>
<feature type="domain" description="Activator of Hsp90 ATPase homologue 1/2-like C-terminal" evidence="2">
    <location>
        <begin position="16"/>
        <end position="148"/>
    </location>
</feature>
<dbReference type="AlphaFoldDB" id="A0A9X1IQF2"/>
<proteinExistence type="inferred from homology"/>
<evidence type="ECO:0000259" key="2">
    <source>
        <dbReference type="Pfam" id="PF08327"/>
    </source>
</evidence>
<name>A0A9X1IQF2_9SPHN</name>
<reference evidence="3" key="1">
    <citation type="submission" date="2021-05" db="EMBL/GenBank/DDBJ databases">
        <title>Genome of Sphingobium sp. strain.</title>
        <authorList>
            <person name="Fan R."/>
        </authorList>
    </citation>
    <scope>NUCLEOTIDE SEQUENCE</scope>
    <source>
        <strain evidence="3">H33</strain>
    </source>
</reference>
<gene>
    <name evidence="3" type="ORF">KK488_06595</name>
</gene>
<evidence type="ECO:0000256" key="1">
    <source>
        <dbReference type="ARBA" id="ARBA00006817"/>
    </source>
</evidence>